<feature type="region of interest" description="Disordered" evidence="1">
    <location>
        <begin position="1"/>
        <end position="108"/>
    </location>
</feature>
<feature type="compositionally biased region" description="Low complexity" evidence="1">
    <location>
        <begin position="341"/>
        <end position="376"/>
    </location>
</feature>
<protein>
    <submittedName>
        <fullName evidence="2">Uncharacterized protein</fullName>
    </submittedName>
</protein>
<dbReference type="AlphaFoldDB" id="A0A9P8VS62"/>
<dbReference type="Proteomes" id="UP000777438">
    <property type="component" value="Unassembled WGS sequence"/>
</dbReference>
<feature type="compositionally biased region" description="Low complexity" evidence="1">
    <location>
        <begin position="13"/>
        <end position="26"/>
    </location>
</feature>
<reference evidence="2 3" key="1">
    <citation type="journal article" date="2021" name="Nat. Commun.">
        <title>Genetic determinants of endophytism in the Arabidopsis root mycobiome.</title>
        <authorList>
            <person name="Mesny F."/>
            <person name="Miyauchi S."/>
            <person name="Thiergart T."/>
            <person name="Pickel B."/>
            <person name="Atanasova L."/>
            <person name="Karlsson M."/>
            <person name="Huettel B."/>
            <person name="Barry K.W."/>
            <person name="Haridas S."/>
            <person name="Chen C."/>
            <person name="Bauer D."/>
            <person name="Andreopoulos W."/>
            <person name="Pangilinan J."/>
            <person name="LaButti K."/>
            <person name="Riley R."/>
            <person name="Lipzen A."/>
            <person name="Clum A."/>
            <person name="Drula E."/>
            <person name="Henrissat B."/>
            <person name="Kohler A."/>
            <person name="Grigoriev I.V."/>
            <person name="Martin F.M."/>
            <person name="Hacquard S."/>
        </authorList>
    </citation>
    <scope>NUCLEOTIDE SEQUENCE [LARGE SCALE GENOMIC DNA]</scope>
    <source>
        <strain evidence="2 3">MPI-CAGE-CH-0241</strain>
    </source>
</reference>
<evidence type="ECO:0000313" key="2">
    <source>
        <dbReference type="EMBL" id="KAH6872087.1"/>
    </source>
</evidence>
<dbReference type="OrthoDB" id="4181307at2759"/>
<keyword evidence="3" id="KW-1185">Reference proteome</keyword>
<gene>
    <name evidence="2" type="ORF">B0T10DRAFT_416634</name>
</gene>
<organism evidence="2 3">
    <name type="scientific">Thelonectria olida</name>
    <dbReference type="NCBI Taxonomy" id="1576542"/>
    <lineage>
        <taxon>Eukaryota</taxon>
        <taxon>Fungi</taxon>
        <taxon>Dikarya</taxon>
        <taxon>Ascomycota</taxon>
        <taxon>Pezizomycotina</taxon>
        <taxon>Sordariomycetes</taxon>
        <taxon>Hypocreomycetidae</taxon>
        <taxon>Hypocreales</taxon>
        <taxon>Nectriaceae</taxon>
        <taxon>Thelonectria</taxon>
    </lineage>
</organism>
<dbReference type="PANTHER" id="PTHR42051:SF1">
    <property type="entry name" value="MEIOTICALLY UP-REGULATED PROTEIN PB1A10.08"/>
    <property type="match status" value="1"/>
</dbReference>
<feature type="region of interest" description="Disordered" evidence="1">
    <location>
        <begin position="338"/>
        <end position="383"/>
    </location>
</feature>
<evidence type="ECO:0000313" key="3">
    <source>
        <dbReference type="Proteomes" id="UP000777438"/>
    </source>
</evidence>
<feature type="compositionally biased region" description="Basic residues" evidence="1">
    <location>
        <begin position="36"/>
        <end position="53"/>
    </location>
</feature>
<name>A0A9P8VS62_9HYPO</name>
<comment type="caution">
    <text evidence="2">The sequence shown here is derived from an EMBL/GenBank/DDBJ whole genome shotgun (WGS) entry which is preliminary data.</text>
</comment>
<proteinExistence type="predicted"/>
<dbReference type="InterPro" id="IPR034443">
    <property type="entry name" value="PB1A10.08"/>
</dbReference>
<sequence>MSRLSPSSPPTTTPSLTTRLTTPTSLVKIPTNSKRGLVHAHKRRSTQRSRRRDARSTESISPSLAALLAVTDIPRPRQIQRGRRRPEKSLTVDDIIESQQGSEKALSCARSRNPLDLLLSPPEEVADNDDDNVSDCNIGSILSTRTMSVDSIPSLGDSMASGPFFPLDTPRTSSPSRGRRFSPMRKPLQPVLSSPGAIDEHPLAGENIDVDDLDFRVFQWPESQTPKSQLLQPLKPLRSAFKSNLTASLRALRSAAKSFSAINLPSIPPDDFLTRSILTIDANVPYTDERLPPVSEDITSAAMRRYLNPASNASIETPPSEVTVGPFAALIQMRTYKIQRSRSAPPSSQSPYPSTSLQASPAPQAQAANQTALASPPGMHQREMRENSDFIRIAVMEMAMRKRGKLDDQRPGRARWPLPPRKMSTKPYEITSDGVAVRWVSVSY</sequence>
<feature type="region of interest" description="Disordered" evidence="1">
    <location>
        <begin position="162"/>
        <end position="200"/>
    </location>
</feature>
<dbReference type="EMBL" id="JAGPYM010000047">
    <property type="protein sequence ID" value="KAH6872087.1"/>
    <property type="molecule type" value="Genomic_DNA"/>
</dbReference>
<accession>A0A9P8VS62</accession>
<evidence type="ECO:0000256" key="1">
    <source>
        <dbReference type="SAM" id="MobiDB-lite"/>
    </source>
</evidence>
<dbReference type="PANTHER" id="PTHR42051">
    <property type="entry name" value="MEIOTICALLY UP-REGULATED PROTEIN PB1A10.08"/>
    <property type="match status" value="1"/>
</dbReference>